<protein>
    <submittedName>
        <fullName evidence="1">Uncharacterized protein</fullName>
    </submittedName>
</protein>
<organism evidence="1 2">
    <name type="scientific">Acetobacterium bakii</name>
    <dbReference type="NCBI Taxonomy" id="52689"/>
    <lineage>
        <taxon>Bacteria</taxon>
        <taxon>Bacillati</taxon>
        <taxon>Bacillota</taxon>
        <taxon>Clostridia</taxon>
        <taxon>Eubacteriales</taxon>
        <taxon>Eubacteriaceae</taxon>
        <taxon>Acetobacterium</taxon>
    </lineage>
</organism>
<dbReference type="PATRIC" id="fig|52689.4.peg.2612"/>
<gene>
    <name evidence="1" type="ORF">AKG39_15450</name>
</gene>
<name>A0A0L6TX81_9FIRM</name>
<sequence>MRKYSRDEFSDALQIVTSTINKCEKIQPKFAVGTSQYTLLKNRIKAMYISKALITEDYEIKQYSEEELIDALKPVSSLISKCETGQRKHKVEAPQYKRFQKMIDAMDIAKSLITDELSRRDDFYGNDS</sequence>
<dbReference type="EMBL" id="LGYO01000042">
    <property type="protein sequence ID" value="KNZ40848.1"/>
    <property type="molecule type" value="Genomic_DNA"/>
</dbReference>
<accession>A0A0L6TX81</accession>
<dbReference type="AlphaFoldDB" id="A0A0L6TX81"/>
<dbReference type="STRING" id="52689.AKG39_15450"/>
<dbReference type="OrthoDB" id="2313808at2"/>
<evidence type="ECO:0000313" key="1">
    <source>
        <dbReference type="EMBL" id="KNZ40848.1"/>
    </source>
</evidence>
<dbReference type="RefSeq" id="WP_050741307.1">
    <property type="nucleotide sequence ID" value="NZ_LGYO01000042.1"/>
</dbReference>
<dbReference type="Proteomes" id="UP000036873">
    <property type="component" value="Unassembled WGS sequence"/>
</dbReference>
<reference evidence="2" key="1">
    <citation type="submission" date="2015-07" db="EMBL/GenBank/DDBJ databases">
        <title>Draft genome sequence of Acetobacterium bakii DSM 8293, a potential psychrophilic chemical producer through syngas fermentation.</title>
        <authorList>
            <person name="Song Y."/>
            <person name="Hwang S."/>
            <person name="Cho B.-K."/>
        </authorList>
    </citation>
    <scope>NUCLEOTIDE SEQUENCE [LARGE SCALE GENOMIC DNA]</scope>
    <source>
        <strain evidence="2">DSM 8239</strain>
    </source>
</reference>
<keyword evidence="2" id="KW-1185">Reference proteome</keyword>
<comment type="caution">
    <text evidence="1">The sequence shown here is derived from an EMBL/GenBank/DDBJ whole genome shotgun (WGS) entry which is preliminary data.</text>
</comment>
<evidence type="ECO:0000313" key="2">
    <source>
        <dbReference type="Proteomes" id="UP000036873"/>
    </source>
</evidence>
<proteinExistence type="predicted"/>